<dbReference type="AlphaFoldDB" id="A0AAE3H7X0"/>
<accession>A0AAE3H7X0</accession>
<comment type="caution">
    <text evidence="1">The sequence shown here is derived from an EMBL/GenBank/DDBJ whole genome shotgun (WGS) entry which is preliminary data.</text>
</comment>
<dbReference type="EMBL" id="RJUF01000186">
    <property type="protein sequence ID" value="MCP9765646.1"/>
    <property type="molecule type" value="Genomic_DNA"/>
</dbReference>
<name>A0AAE3H7X0_9BACT</name>
<protein>
    <submittedName>
        <fullName evidence="1">Uncharacterized protein</fullName>
    </submittedName>
</protein>
<keyword evidence="2" id="KW-1185">Reference proteome</keyword>
<evidence type="ECO:0000313" key="2">
    <source>
        <dbReference type="Proteomes" id="UP001204144"/>
    </source>
</evidence>
<dbReference type="Proteomes" id="UP001204144">
    <property type="component" value="Unassembled WGS sequence"/>
</dbReference>
<dbReference type="RefSeq" id="WP_255039363.1">
    <property type="nucleotide sequence ID" value="NZ_RJUF01000186.1"/>
</dbReference>
<evidence type="ECO:0000313" key="1">
    <source>
        <dbReference type="EMBL" id="MCP9765646.1"/>
    </source>
</evidence>
<reference evidence="1 2" key="1">
    <citation type="submission" date="2018-11" db="EMBL/GenBank/DDBJ databases">
        <title>Novel bacteria species description.</title>
        <authorList>
            <person name="Han J.-H."/>
        </authorList>
    </citation>
    <scope>NUCLEOTIDE SEQUENCE [LARGE SCALE GENOMIC DNA]</scope>
    <source>
        <strain evidence="1 2">KCTC23259</strain>
    </source>
</reference>
<proteinExistence type="predicted"/>
<gene>
    <name evidence="1" type="ORF">EGI31_22145</name>
</gene>
<organism evidence="1 2">
    <name type="scientific">Lacihabitans soyangensis</name>
    <dbReference type="NCBI Taxonomy" id="869394"/>
    <lineage>
        <taxon>Bacteria</taxon>
        <taxon>Pseudomonadati</taxon>
        <taxon>Bacteroidota</taxon>
        <taxon>Cytophagia</taxon>
        <taxon>Cytophagales</taxon>
        <taxon>Leadbetterellaceae</taxon>
        <taxon>Lacihabitans</taxon>
    </lineage>
</organism>
<sequence>MRDTLQACYKLAERNTKDPEFEQLRRGINNFTNFTIQRFRIEEAIRAAAKTAYHTRLLTAETRIQRYATQEVIKDWTITSPVYPKLQKLKKNNPEAYYYWYLALE</sequence>